<feature type="region of interest" description="Disordered" evidence="2">
    <location>
        <begin position="1"/>
        <end position="23"/>
    </location>
</feature>
<dbReference type="EMBL" id="JADTFC010000019">
    <property type="protein sequence ID" value="MBG6287829.1"/>
    <property type="molecule type" value="Genomic_DNA"/>
</dbReference>
<dbReference type="Gene3D" id="1.10.10.10">
    <property type="entry name" value="Winged helix-like DNA-binding domain superfamily/Winged helix DNA-binding domain"/>
    <property type="match status" value="2"/>
</dbReference>
<dbReference type="Pfam" id="PF01051">
    <property type="entry name" value="Rep3_N"/>
    <property type="match status" value="1"/>
</dbReference>
<dbReference type="Proteomes" id="UP000608450">
    <property type="component" value="Unassembled WGS sequence"/>
</dbReference>
<gene>
    <name evidence="4" type="ORF">I5I61_10270</name>
</gene>
<feature type="domain" description="Initiator Rep protein WH1" evidence="3">
    <location>
        <begin position="24"/>
        <end position="165"/>
    </location>
</feature>
<evidence type="ECO:0000256" key="2">
    <source>
        <dbReference type="SAM" id="MobiDB-lite"/>
    </source>
</evidence>
<dbReference type="InterPro" id="IPR000525">
    <property type="entry name" value="Initiator_Rep_WH1"/>
</dbReference>
<dbReference type="InterPro" id="IPR036390">
    <property type="entry name" value="WH_DNA-bd_sf"/>
</dbReference>
<sequence>MTANNEQEQPGSKPKDKDQRPLRVSKSNDLIQASYKLTLQEQRLVLAAICKQDPRKPMEKVISVYASDFAKIYGIPLRHCYEYMKEAADSLYERDIKTYDNKGMDRKRWVDRAKYVTGEGRVDLYFTVHVMPYLSHLTKRVTTYDLRRVAQLESTNSYRLFEMLMQFRSTGWAHIEVDRLREALGLDGAYERFNNLRQRVIDPAVKELEAKSGLIVTYELQKAGRKVKAIKFAFKDAVQMPLVLPDQPEFIPGSWDSDTPLSDAFGELLSDEHEMADAEMH</sequence>
<name>A0ABS0KIP8_PSENT</name>
<dbReference type="SUPFAM" id="SSF46785">
    <property type="entry name" value="Winged helix' DNA-binding domain"/>
    <property type="match status" value="2"/>
</dbReference>
<protein>
    <submittedName>
        <fullName evidence="4">Replication initiation protein</fullName>
    </submittedName>
</protein>
<evidence type="ECO:0000259" key="3">
    <source>
        <dbReference type="Pfam" id="PF01051"/>
    </source>
</evidence>
<evidence type="ECO:0000256" key="1">
    <source>
        <dbReference type="ARBA" id="ARBA00038283"/>
    </source>
</evidence>
<accession>A0ABS0KIP8</accession>
<dbReference type="InterPro" id="IPR036388">
    <property type="entry name" value="WH-like_DNA-bd_sf"/>
</dbReference>
<feature type="compositionally biased region" description="Polar residues" evidence="2">
    <location>
        <begin position="1"/>
        <end position="10"/>
    </location>
</feature>
<dbReference type="Pfam" id="PF21205">
    <property type="entry name" value="Rep3_C"/>
    <property type="match status" value="1"/>
</dbReference>
<comment type="similarity">
    <text evidence="1">Belongs to the initiator RepB protein family.</text>
</comment>
<comment type="caution">
    <text evidence="4">The sequence shown here is derived from an EMBL/GenBank/DDBJ whole genome shotgun (WGS) entry which is preliminary data.</text>
</comment>
<evidence type="ECO:0000313" key="5">
    <source>
        <dbReference type="Proteomes" id="UP000608450"/>
    </source>
</evidence>
<reference evidence="4 5" key="1">
    <citation type="submission" date="2020-11" db="EMBL/GenBank/DDBJ databases">
        <title>Enhanced detection system for hospital associated transmission using whole genome sequencing surveillance.</title>
        <authorList>
            <person name="Harrison L.H."/>
            <person name="Van Tyne D."/>
            <person name="Marsh J.W."/>
            <person name="Griffith M.P."/>
            <person name="Snyder D.J."/>
            <person name="Cooper V.S."/>
            <person name="Mustapha M."/>
        </authorList>
    </citation>
    <scope>NUCLEOTIDE SEQUENCE [LARGE SCALE GENOMIC DNA]</scope>
    <source>
        <strain evidence="4 5">PSA00705</strain>
    </source>
</reference>
<keyword evidence="5" id="KW-1185">Reference proteome</keyword>
<dbReference type="RefSeq" id="WP_196912620.1">
    <property type="nucleotide sequence ID" value="NZ_DAMDDB010000030.1"/>
</dbReference>
<proteinExistence type="inferred from homology"/>
<evidence type="ECO:0000313" key="4">
    <source>
        <dbReference type="EMBL" id="MBG6287829.1"/>
    </source>
</evidence>
<organism evidence="4 5">
    <name type="scientific">Pseudomonas nitroreducens</name>
    <dbReference type="NCBI Taxonomy" id="46680"/>
    <lineage>
        <taxon>Bacteria</taxon>
        <taxon>Pseudomonadati</taxon>
        <taxon>Pseudomonadota</taxon>
        <taxon>Gammaproteobacteria</taxon>
        <taxon>Pseudomonadales</taxon>
        <taxon>Pseudomonadaceae</taxon>
        <taxon>Pseudomonas</taxon>
    </lineage>
</organism>